<dbReference type="AlphaFoldDB" id="A0A411PHR9"/>
<gene>
    <name evidence="3" type="ORF">EXU30_09605</name>
</gene>
<evidence type="ECO:0000256" key="1">
    <source>
        <dbReference type="ARBA" id="ARBA00007435"/>
    </source>
</evidence>
<evidence type="ECO:0000313" key="4">
    <source>
        <dbReference type="Proteomes" id="UP000291106"/>
    </source>
</evidence>
<comment type="similarity">
    <text evidence="1">Belongs to the UPF0213 family.</text>
</comment>
<reference evidence="3 4" key="1">
    <citation type="submission" date="2019-02" db="EMBL/GenBank/DDBJ databases">
        <title>Shewanella sp. D4-2 isolated from Dokdo Island.</title>
        <authorList>
            <person name="Baek K."/>
        </authorList>
    </citation>
    <scope>NUCLEOTIDE SEQUENCE [LARGE SCALE GENOMIC DNA]</scope>
    <source>
        <strain evidence="3 4">D4-2</strain>
    </source>
</reference>
<dbReference type="InterPro" id="IPR000305">
    <property type="entry name" value="GIY-YIG_endonuc"/>
</dbReference>
<protein>
    <submittedName>
        <fullName evidence="3">GIY-YIG nuclease family protein</fullName>
    </submittedName>
</protein>
<dbReference type="InterPro" id="IPR050190">
    <property type="entry name" value="UPF0213_domain"/>
</dbReference>
<dbReference type="Pfam" id="PF01541">
    <property type="entry name" value="GIY-YIG"/>
    <property type="match status" value="1"/>
</dbReference>
<dbReference type="Proteomes" id="UP000291106">
    <property type="component" value="Chromosome"/>
</dbReference>
<dbReference type="OrthoDB" id="9797095at2"/>
<name>A0A411PHR9_9GAMM</name>
<proteinExistence type="inferred from homology"/>
<dbReference type="PANTHER" id="PTHR34477">
    <property type="entry name" value="UPF0213 PROTEIN YHBQ"/>
    <property type="match status" value="1"/>
</dbReference>
<dbReference type="PANTHER" id="PTHR34477:SF1">
    <property type="entry name" value="UPF0213 PROTEIN YHBQ"/>
    <property type="match status" value="1"/>
</dbReference>
<dbReference type="RefSeq" id="WP_130599533.1">
    <property type="nucleotide sequence ID" value="NZ_CP036200.1"/>
</dbReference>
<dbReference type="CDD" id="cd10456">
    <property type="entry name" value="GIY-YIG_UPF0213"/>
    <property type="match status" value="1"/>
</dbReference>
<feature type="domain" description="GIY-YIG" evidence="2">
    <location>
        <begin position="12"/>
        <end position="88"/>
    </location>
</feature>
<evidence type="ECO:0000313" key="3">
    <source>
        <dbReference type="EMBL" id="QBF82922.1"/>
    </source>
</evidence>
<dbReference type="SUPFAM" id="SSF82771">
    <property type="entry name" value="GIY-YIG endonuclease"/>
    <property type="match status" value="1"/>
</dbReference>
<accession>A0A411PHR9</accession>
<organism evidence="3 4">
    <name type="scientific">Shewanella maritima</name>
    <dbReference type="NCBI Taxonomy" id="2520507"/>
    <lineage>
        <taxon>Bacteria</taxon>
        <taxon>Pseudomonadati</taxon>
        <taxon>Pseudomonadota</taxon>
        <taxon>Gammaproteobacteria</taxon>
        <taxon>Alteromonadales</taxon>
        <taxon>Shewanellaceae</taxon>
        <taxon>Shewanella</taxon>
    </lineage>
</organism>
<evidence type="ECO:0000259" key="2">
    <source>
        <dbReference type="PROSITE" id="PS50164"/>
    </source>
</evidence>
<dbReference type="Gene3D" id="3.40.1440.10">
    <property type="entry name" value="GIY-YIG endonuclease"/>
    <property type="match status" value="1"/>
</dbReference>
<dbReference type="PROSITE" id="PS50164">
    <property type="entry name" value="GIY_YIG"/>
    <property type="match status" value="1"/>
</dbReference>
<sequence>MPQNSLQESAQSAWFVYIIECAKGTLYTGITTDVARRFDEHQHGIKGAKYLKGKGPLRLVYQEAQQNRSLATKRELEIKKMTRSKKLALITSKKSGG</sequence>
<dbReference type="KEGG" id="smai:EXU30_09605"/>
<dbReference type="InterPro" id="IPR035901">
    <property type="entry name" value="GIY-YIG_endonuc_sf"/>
</dbReference>
<keyword evidence="4" id="KW-1185">Reference proteome</keyword>
<dbReference type="EMBL" id="CP036200">
    <property type="protein sequence ID" value="QBF82922.1"/>
    <property type="molecule type" value="Genomic_DNA"/>
</dbReference>